<dbReference type="Gene3D" id="2.60.120.1140">
    <property type="entry name" value="Protein of unknown function DUF192"/>
    <property type="match status" value="1"/>
</dbReference>
<dbReference type="PROSITE" id="PS51257">
    <property type="entry name" value="PROKAR_LIPOPROTEIN"/>
    <property type="match status" value="1"/>
</dbReference>
<feature type="chain" id="PRO_5004168268" description="DUF192 domain-containing protein" evidence="1">
    <location>
        <begin position="24"/>
        <end position="148"/>
    </location>
</feature>
<proteinExistence type="predicted"/>
<name>Q0ACW8_NITEC</name>
<keyword evidence="2" id="KW-0614">Plasmid</keyword>
<dbReference type="SMR" id="Q0ACW8"/>
<evidence type="ECO:0000313" key="3">
    <source>
        <dbReference type="Proteomes" id="UP000001966"/>
    </source>
</evidence>
<accession>Q0ACW8</accession>
<geneLocation type="plasmid" evidence="3">
    <name>pNeutP2</name>
</geneLocation>
<feature type="signal peptide" evidence="1">
    <location>
        <begin position="1"/>
        <end position="23"/>
    </location>
</feature>
<protein>
    <recommendedName>
        <fullName evidence="4">DUF192 domain-containing protein</fullName>
    </recommendedName>
</protein>
<dbReference type="PANTHER" id="PTHR37953:SF1">
    <property type="entry name" value="UPF0127 PROTEIN MJ1496"/>
    <property type="match status" value="1"/>
</dbReference>
<dbReference type="Pfam" id="PF02643">
    <property type="entry name" value="DUF192"/>
    <property type="match status" value="1"/>
</dbReference>
<dbReference type="OrthoDB" id="5526466at2"/>
<evidence type="ECO:0008006" key="4">
    <source>
        <dbReference type="Google" id="ProtNLM"/>
    </source>
</evidence>
<evidence type="ECO:0000256" key="1">
    <source>
        <dbReference type="SAM" id="SignalP"/>
    </source>
</evidence>
<dbReference type="HOGENOM" id="CLU_097039_0_0_4"/>
<dbReference type="EMBL" id="CP000452">
    <property type="protein sequence ID" value="ABI60803.1"/>
    <property type="molecule type" value="Genomic_DNA"/>
</dbReference>
<organism evidence="2 3">
    <name type="scientific">Nitrosomonas eutropha (strain DSM 101675 / C91 / Nm57)</name>
    <dbReference type="NCBI Taxonomy" id="335283"/>
    <lineage>
        <taxon>Bacteria</taxon>
        <taxon>Pseudomonadati</taxon>
        <taxon>Pseudomonadota</taxon>
        <taxon>Betaproteobacteria</taxon>
        <taxon>Nitrosomonadales</taxon>
        <taxon>Nitrosomonadaceae</taxon>
        <taxon>Nitrosomonas</taxon>
    </lineage>
</organism>
<dbReference type="InterPro" id="IPR003795">
    <property type="entry name" value="DUF192"/>
</dbReference>
<sequence length="148" mass="16535" precursor="true">MIMKVARYTCLLMLTVACSTGVATDEQTTKCTLHFSTGQILTNVPVAETQMEQERGLSKTHDVSRGMLFIWPQAAMRVFWMRDTWMPLQVGFFDSSGNLFQIEDMEPNTDTLHESKQAANMALELASGQYQAMGFVAGKTVLLRGQCN</sequence>
<reference evidence="2 3" key="1">
    <citation type="journal article" date="2007" name="Environ. Microbiol.">
        <title>Whole-genome analysis of the ammonia-oxidizing bacterium, Nitrosomonas eutropha C91: implications for niche adaptation.</title>
        <authorList>
            <person name="Stein L.Y."/>
            <person name="Arp D.J."/>
            <person name="Berube P.M."/>
            <person name="Chain P.S."/>
            <person name="Hauser L."/>
            <person name="Jetten M.S."/>
            <person name="Klotz M.G."/>
            <person name="Larimer F.W."/>
            <person name="Norton J.M."/>
            <person name="Op den Camp H.J.M."/>
            <person name="Shin M."/>
            <person name="Wei X."/>
        </authorList>
    </citation>
    <scope>NUCLEOTIDE SEQUENCE [LARGE SCALE GENOMIC DNA]</scope>
    <source>
        <strain evidence="3">DSM 101675 / C91 / Nm57</strain>
        <plasmid evidence="3">pNeutP2</plasmid>
    </source>
</reference>
<evidence type="ECO:0000313" key="2">
    <source>
        <dbReference type="EMBL" id="ABI60803.1"/>
    </source>
</evidence>
<keyword evidence="1" id="KW-0732">Signal</keyword>
<dbReference type="Proteomes" id="UP000001966">
    <property type="component" value="Plasmid p2"/>
</dbReference>
<dbReference type="PANTHER" id="PTHR37953">
    <property type="entry name" value="UPF0127 PROTEIN MJ1496"/>
    <property type="match status" value="1"/>
</dbReference>
<dbReference type="InterPro" id="IPR038695">
    <property type="entry name" value="Saro_0823-like_sf"/>
</dbReference>
<gene>
    <name evidence="2" type="ordered locus">Neut_2600</name>
</gene>
<dbReference type="KEGG" id="net:Neut_2600"/>
<dbReference type="AlphaFoldDB" id="Q0ACW8"/>